<dbReference type="Gene3D" id="3.40.630.30">
    <property type="match status" value="1"/>
</dbReference>
<dbReference type="STRING" id="1907941.BKE30_07325"/>
<gene>
    <name evidence="1" type="ORF">BKE30_07325</name>
</gene>
<name>A0A1S8CVS3_9GAMM</name>
<dbReference type="SUPFAM" id="SSF55729">
    <property type="entry name" value="Acyl-CoA N-acyltransferases (Nat)"/>
    <property type="match status" value="1"/>
</dbReference>
<proteinExistence type="predicted"/>
<evidence type="ECO:0000313" key="2">
    <source>
        <dbReference type="Proteomes" id="UP000192132"/>
    </source>
</evidence>
<evidence type="ECO:0008006" key="3">
    <source>
        <dbReference type="Google" id="ProtNLM"/>
    </source>
</evidence>
<comment type="caution">
    <text evidence="1">The sequence shown here is derived from an EMBL/GenBank/DDBJ whole genome shotgun (WGS) entry which is preliminary data.</text>
</comment>
<dbReference type="Proteomes" id="UP000192132">
    <property type="component" value="Unassembled WGS sequence"/>
</dbReference>
<keyword evidence="2" id="KW-1185">Reference proteome</keyword>
<evidence type="ECO:0000313" key="1">
    <source>
        <dbReference type="EMBL" id="ONG40597.1"/>
    </source>
</evidence>
<sequence length="390" mass="44883">MDAAVDTLAEPAIQSIETYRTKAVEGLHIRPAHIADDQQLVKLIAESMPANGVLLSFERYPSYFKATRTQYEQPRVLVMVADEQPEKILAMFNLGTRNCFINGTVKPLRYVGDLRIGKTTRGKGLISLLMSYVKNCLPLDEIYQTVILNDNIVARKVLHENRPGVPAHYVSDQVETHTLTGFKTKKQPNRNLSISHMTRGDISAVNRFIRHMADYYNFLPAYDFKGLVAQEPYWNGLSINDFYIVKRGGQIVGLFGLWNQKPFKQTRIADYSKLISFVRPAYNYWAKLTHQLRLPQKGDTLNYMMLHSVLCNPYDTDLFENIIRSAHQQACDRKCYAICFTLAENDPRRDCRKVFISQKVQAIHAFHCFKDNPLQQFDSKRISYLECGRI</sequence>
<dbReference type="EMBL" id="MLCN01000017">
    <property type="protein sequence ID" value="ONG40597.1"/>
    <property type="molecule type" value="Genomic_DNA"/>
</dbReference>
<accession>A0A1S8CVS3</accession>
<dbReference type="AlphaFoldDB" id="A0A1S8CVS3"/>
<dbReference type="InterPro" id="IPR016181">
    <property type="entry name" value="Acyl_CoA_acyltransferase"/>
</dbReference>
<reference evidence="1 2" key="1">
    <citation type="submission" date="2016-10" db="EMBL/GenBank/DDBJ databases">
        <title>Draft Genome sequence of Alkanindiges sp. strain H1.</title>
        <authorList>
            <person name="Subhash Y."/>
            <person name="Lee S."/>
        </authorList>
    </citation>
    <scope>NUCLEOTIDE SEQUENCE [LARGE SCALE GENOMIC DNA]</scope>
    <source>
        <strain evidence="1 2">H1</strain>
    </source>
</reference>
<organism evidence="1 2">
    <name type="scientific">Alkanindiges hydrocarboniclasticus</name>
    <dbReference type="NCBI Taxonomy" id="1907941"/>
    <lineage>
        <taxon>Bacteria</taxon>
        <taxon>Pseudomonadati</taxon>
        <taxon>Pseudomonadota</taxon>
        <taxon>Gammaproteobacteria</taxon>
        <taxon>Moraxellales</taxon>
        <taxon>Moraxellaceae</taxon>
        <taxon>Alkanindiges</taxon>
    </lineage>
</organism>
<protein>
    <recommendedName>
        <fullName evidence="3">N-acetyltransferase domain-containing protein</fullName>
    </recommendedName>
</protein>